<dbReference type="AlphaFoldDB" id="A0A7W6KHI9"/>
<evidence type="ECO:0000313" key="5">
    <source>
        <dbReference type="Proteomes" id="UP000642938"/>
    </source>
</evidence>
<keyword evidence="1" id="KW-1133">Transmembrane helix</keyword>
<sequence length="187" mass="21891">MSWYKIYRFPLLASITWAVFILFLAVNFKQATVISLARKDILLQKKNSGVYGKFSFTLNISDHQTNNYSRSFKNYCISNLFLNLKKIENADSIYIAVSANQLGSKNQNKHLYYVTDHRLNVLEKIFHMISYTISNQILYLVIPLILTFILCTDEYKKDYRYINSLHKRLSDIAYSLIGIFILLVAIY</sequence>
<keyword evidence="1" id="KW-0812">Transmembrane</keyword>
<evidence type="ECO:0000256" key="1">
    <source>
        <dbReference type="SAM" id="Phobius"/>
    </source>
</evidence>
<evidence type="ECO:0000313" key="3">
    <source>
        <dbReference type="EMBL" id="MBB4110642.1"/>
    </source>
</evidence>
<organism evidence="3 4">
    <name type="scientific">Pedobacter zeae</name>
    <dbReference type="NCBI Taxonomy" id="1737356"/>
    <lineage>
        <taxon>Bacteria</taxon>
        <taxon>Pseudomonadati</taxon>
        <taxon>Bacteroidota</taxon>
        <taxon>Sphingobacteriia</taxon>
        <taxon>Sphingobacteriales</taxon>
        <taxon>Sphingobacteriaceae</taxon>
        <taxon>Pedobacter</taxon>
    </lineage>
</organism>
<accession>A0A7W6KHI9</accession>
<dbReference type="RefSeq" id="WP_183768669.1">
    <property type="nucleotide sequence ID" value="NZ_BMHZ01000005.1"/>
</dbReference>
<evidence type="ECO:0000313" key="4">
    <source>
        <dbReference type="Proteomes" id="UP000532273"/>
    </source>
</evidence>
<evidence type="ECO:0000313" key="2">
    <source>
        <dbReference type="EMBL" id="GGH19091.1"/>
    </source>
</evidence>
<dbReference type="Proteomes" id="UP000642938">
    <property type="component" value="Unassembled WGS sequence"/>
</dbReference>
<gene>
    <name evidence="2" type="ORF">GCM10007422_43710</name>
    <name evidence="3" type="ORF">GGQ60_004682</name>
</gene>
<feature type="transmembrane region" description="Helical" evidence="1">
    <location>
        <begin position="128"/>
        <end position="149"/>
    </location>
</feature>
<reference evidence="5" key="2">
    <citation type="journal article" date="2019" name="Int. J. Syst. Evol. Microbiol.">
        <title>The Global Catalogue of Microorganisms (GCM) 10K type strain sequencing project: providing services to taxonomists for standard genome sequencing and annotation.</title>
        <authorList>
            <consortium name="The Broad Institute Genomics Platform"/>
            <consortium name="The Broad Institute Genome Sequencing Center for Infectious Disease"/>
            <person name="Wu L."/>
            <person name="Ma J."/>
        </authorList>
    </citation>
    <scope>NUCLEOTIDE SEQUENCE [LARGE SCALE GENOMIC DNA]</scope>
    <source>
        <strain evidence="5">CGMCC 1.15287</strain>
    </source>
</reference>
<dbReference type="EMBL" id="JACIEF010000005">
    <property type="protein sequence ID" value="MBB4110642.1"/>
    <property type="molecule type" value="Genomic_DNA"/>
</dbReference>
<comment type="caution">
    <text evidence="3">The sequence shown here is derived from an EMBL/GenBank/DDBJ whole genome shotgun (WGS) entry which is preliminary data.</text>
</comment>
<protein>
    <submittedName>
        <fullName evidence="3">Uncharacterized protein</fullName>
    </submittedName>
</protein>
<keyword evidence="1" id="KW-0472">Membrane</keyword>
<dbReference type="EMBL" id="BMHZ01000005">
    <property type="protein sequence ID" value="GGH19091.1"/>
    <property type="molecule type" value="Genomic_DNA"/>
</dbReference>
<reference evidence="2" key="4">
    <citation type="submission" date="2024-05" db="EMBL/GenBank/DDBJ databases">
        <authorList>
            <person name="Sun Q."/>
            <person name="Zhou Y."/>
        </authorList>
    </citation>
    <scope>NUCLEOTIDE SEQUENCE</scope>
    <source>
        <strain evidence="2">CGMCC 1.15287</strain>
    </source>
</reference>
<dbReference type="Proteomes" id="UP000532273">
    <property type="component" value="Unassembled WGS sequence"/>
</dbReference>
<keyword evidence="5" id="KW-1185">Reference proteome</keyword>
<reference evidence="2" key="1">
    <citation type="journal article" date="2014" name="Int. J. Syst. Evol. Microbiol.">
        <title>Complete genome of a new Firmicutes species belonging to the dominant human colonic microbiota ('Ruminococcus bicirculans') reveals two chromosomes and a selective capacity to utilize plant glucans.</title>
        <authorList>
            <consortium name="NISC Comparative Sequencing Program"/>
            <person name="Wegmann U."/>
            <person name="Louis P."/>
            <person name="Goesmann A."/>
            <person name="Henrissat B."/>
            <person name="Duncan S.H."/>
            <person name="Flint H.J."/>
        </authorList>
    </citation>
    <scope>NUCLEOTIDE SEQUENCE</scope>
    <source>
        <strain evidence="2">CGMCC 1.15287</strain>
    </source>
</reference>
<feature type="transmembrane region" description="Helical" evidence="1">
    <location>
        <begin position="169"/>
        <end position="186"/>
    </location>
</feature>
<feature type="transmembrane region" description="Helical" evidence="1">
    <location>
        <begin position="6"/>
        <end position="28"/>
    </location>
</feature>
<reference evidence="3 4" key="3">
    <citation type="submission" date="2020-08" db="EMBL/GenBank/DDBJ databases">
        <title>Genomic Encyclopedia of Type Strains, Phase IV (KMG-IV): sequencing the most valuable type-strain genomes for metagenomic binning, comparative biology and taxonomic classification.</title>
        <authorList>
            <person name="Goeker M."/>
        </authorList>
    </citation>
    <scope>NUCLEOTIDE SEQUENCE [LARGE SCALE GENOMIC DNA]</scope>
    <source>
        <strain evidence="3 4">DSM 100774</strain>
    </source>
</reference>
<name>A0A7W6KHI9_9SPHI</name>
<proteinExistence type="predicted"/>